<dbReference type="AlphaFoldDB" id="A0AB36M4S7"/>
<evidence type="ECO:0000313" key="2">
    <source>
        <dbReference type="EMBL" id="OTM00087.1"/>
    </source>
</evidence>
<dbReference type="Pfam" id="PF03235">
    <property type="entry name" value="GmrSD_N"/>
    <property type="match status" value="1"/>
</dbReference>
<dbReference type="PANTHER" id="PTHR37292:SF2">
    <property type="entry name" value="DUF262 DOMAIN-CONTAINING PROTEIN"/>
    <property type="match status" value="1"/>
</dbReference>
<reference evidence="2 3" key="1">
    <citation type="submission" date="2017-05" db="EMBL/GenBank/DDBJ databases">
        <authorList>
            <person name="Kreiswirth B."/>
            <person name="Manca C."/>
            <person name="Chen L."/>
            <person name="Evans S."/>
            <person name="Fowler V."/>
            <person name="Patel R."/>
            <person name="Chambers H."/>
            <person name="Bonomo R."/>
            <person name="Paul V."/>
            <person name="Sankar J."/>
            <person name="Gaind R."/>
            <person name="Ray P."/>
            <person name="Gautam V."/>
            <person name="Biswal M."/>
            <person name="Datta S."/>
            <person name="Walia K."/>
            <person name="Adams M."/>
            <person name="Nelson K."/>
            <person name="Sutton G."/>
            <person name="Fouts D."/>
            <person name="Hujer K."/>
            <person name="Hujer A."/>
        </authorList>
    </citation>
    <scope>NUCLEOTIDE SEQUENCE [LARGE SCALE GENOMIC DNA]</scope>
    <source>
        <strain evidence="2 3">PR324</strain>
    </source>
</reference>
<dbReference type="PANTHER" id="PTHR37292">
    <property type="entry name" value="VNG6097C"/>
    <property type="match status" value="1"/>
</dbReference>
<dbReference type="RefSeq" id="WP_017393237.1">
    <property type="nucleotide sequence ID" value="NZ_BKKR01000016.1"/>
</dbReference>
<organism evidence="2 3">
    <name type="scientific">Acinetobacter nosocomialis</name>
    <dbReference type="NCBI Taxonomy" id="106654"/>
    <lineage>
        <taxon>Bacteria</taxon>
        <taxon>Pseudomonadati</taxon>
        <taxon>Pseudomonadota</taxon>
        <taxon>Gammaproteobacteria</taxon>
        <taxon>Moraxellales</taxon>
        <taxon>Moraxellaceae</taxon>
        <taxon>Acinetobacter</taxon>
        <taxon>Acinetobacter calcoaceticus/baumannii complex</taxon>
    </lineage>
</organism>
<gene>
    <name evidence="2" type="ORF">B9X58_03535</name>
</gene>
<dbReference type="InterPro" id="IPR004919">
    <property type="entry name" value="GmrSD_N"/>
</dbReference>
<proteinExistence type="predicted"/>
<evidence type="ECO:0000313" key="3">
    <source>
        <dbReference type="Proteomes" id="UP000194767"/>
    </source>
</evidence>
<dbReference type="PROSITE" id="PS50168">
    <property type="entry name" value="DED"/>
    <property type="match status" value="1"/>
</dbReference>
<name>A0AB36M4S7_ACINO</name>
<dbReference type="EMBL" id="NGDO01000017">
    <property type="protein sequence ID" value="OTM00087.1"/>
    <property type="molecule type" value="Genomic_DNA"/>
</dbReference>
<feature type="domain" description="DED" evidence="1">
    <location>
        <begin position="132"/>
        <end position="226"/>
    </location>
</feature>
<comment type="caution">
    <text evidence="2">The sequence shown here is derived from an EMBL/GenBank/DDBJ whole genome shotgun (WGS) entry which is preliminary data.</text>
</comment>
<sequence>MSFQTPISISEAILNIDQNKYLLPAIQREFVWSHHKVEWLFDSIMRNYPISSFLFWEVNEQTAKGYKFYKFISEYRERYKTHNDEISTNGLTSFNAILDGQQRLTSLYLGLKGSFAYKEYRKKWENTEVSIPTRQLYLNIDQELNNEEDGRVYEFKFLRNQDTKNQIIYKSSTNVNWFKVGEILNLTNDEDLDNFVENLNGAFARKAIRQLKRTINDYKLINFFLEKDQNIDKALNIFIRINSGGEPLSFSDLIMSIAVANWEKKDARKEIHQLVDNIRDKGFSVSKDLILKTFLYLYSTDIKFKVNNFSKENAQLFEKKWDEIRDALLETFNLLKGFGFNDYTLTSKNSILPIVYWIYHNKIYKDFSTKIEYKNQRLEIKKWLHISLLKQLFSGTSDSVLSQIRRAFSPEKLTTSSYPIQEIFSFVKKDISIGSEFIEELLNIQYEEAQSFSILALLFPHLDYKNNSFHKDHLHPKDEFKNLSNEDKTKYSWREYNSIVNLQMLDSNENMSKNNLPLDKWIENETIDKESLKDNFLVNHLLPLECDFAITEFDKFFIARKNILFNKLYEILK</sequence>
<protein>
    <recommendedName>
        <fullName evidence="1">DED domain-containing protein</fullName>
    </recommendedName>
</protein>
<accession>A0AB36M4S7</accession>
<dbReference type="InterPro" id="IPR001875">
    <property type="entry name" value="DED_dom"/>
</dbReference>
<evidence type="ECO:0000259" key="1">
    <source>
        <dbReference type="PROSITE" id="PS50168"/>
    </source>
</evidence>
<dbReference type="Proteomes" id="UP000194767">
    <property type="component" value="Unassembled WGS sequence"/>
</dbReference>